<sequence>MHCPACYSDKCETVETINTGDIIKLYKRVLGIDVSKLFSGTPLIEYTHCLACDLRFFFPWVSGDEVFYEELQEFDWYYDETEKPEYLFASQFIAEGASVLEVGCGNGAFRSFLPTSVAYTGLEFNDKAIRKAQALGLDVKKCPVEKYAETADLLHDVVCSFQVIEHVSEPRKFFASCAKATKHGG</sequence>
<evidence type="ECO:0000313" key="2">
    <source>
        <dbReference type="EMBL" id="BDI14466.1"/>
    </source>
</evidence>
<evidence type="ECO:0000259" key="1">
    <source>
        <dbReference type="Pfam" id="PF08241"/>
    </source>
</evidence>
<reference evidence="2" key="1">
    <citation type="submission" date="2022-04" db="EMBL/GenBank/DDBJ databases">
        <title>Complete genome sequence of a cyanobacterium, Nostoc sp. SO-36, isolated in Antarctica.</title>
        <authorList>
            <person name="Kanesaki Y."/>
            <person name="Effendi D."/>
            <person name="Sakamoto T."/>
            <person name="Ohtani S."/>
            <person name="Awai K."/>
        </authorList>
    </citation>
    <scope>NUCLEOTIDE SEQUENCE</scope>
    <source>
        <strain evidence="2">SO-36</strain>
    </source>
</reference>
<name>A0ABN6PTQ5_NOSCO</name>
<keyword evidence="3" id="KW-1185">Reference proteome</keyword>
<dbReference type="Pfam" id="PF08241">
    <property type="entry name" value="Methyltransf_11"/>
    <property type="match status" value="1"/>
</dbReference>
<organism evidence="2 3">
    <name type="scientific">Nostoc cf. commune SO-36</name>
    <dbReference type="NCBI Taxonomy" id="449208"/>
    <lineage>
        <taxon>Bacteria</taxon>
        <taxon>Bacillati</taxon>
        <taxon>Cyanobacteriota</taxon>
        <taxon>Cyanophyceae</taxon>
        <taxon>Nostocales</taxon>
        <taxon>Nostocaceae</taxon>
        <taxon>Nostoc</taxon>
    </lineage>
</organism>
<protein>
    <recommendedName>
        <fullName evidence="1">Methyltransferase type 11 domain-containing protein</fullName>
    </recommendedName>
</protein>
<proteinExistence type="predicted"/>
<dbReference type="Gene3D" id="3.40.50.150">
    <property type="entry name" value="Vaccinia Virus protein VP39"/>
    <property type="match status" value="1"/>
</dbReference>
<dbReference type="Proteomes" id="UP001055453">
    <property type="component" value="Chromosome"/>
</dbReference>
<gene>
    <name evidence="2" type="ORF">ANSO36C_02680</name>
</gene>
<evidence type="ECO:0000313" key="3">
    <source>
        <dbReference type="Proteomes" id="UP001055453"/>
    </source>
</evidence>
<dbReference type="CDD" id="cd02440">
    <property type="entry name" value="AdoMet_MTases"/>
    <property type="match status" value="1"/>
</dbReference>
<dbReference type="InterPro" id="IPR029063">
    <property type="entry name" value="SAM-dependent_MTases_sf"/>
</dbReference>
<accession>A0ABN6PTQ5</accession>
<dbReference type="RefSeq" id="WP_251958045.1">
    <property type="nucleotide sequence ID" value="NZ_AP025732.1"/>
</dbReference>
<dbReference type="InterPro" id="IPR013216">
    <property type="entry name" value="Methyltransf_11"/>
</dbReference>
<dbReference type="EMBL" id="AP025732">
    <property type="protein sequence ID" value="BDI14466.1"/>
    <property type="molecule type" value="Genomic_DNA"/>
</dbReference>
<feature type="domain" description="Methyltransferase type 11" evidence="1">
    <location>
        <begin position="100"/>
        <end position="185"/>
    </location>
</feature>
<dbReference type="SUPFAM" id="SSF53335">
    <property type="entry name" value="S-adenosyl-L-methionine-dependent methyltransferases"/>
    <property type="match status" value="1"/>
</dbReference>